<dbReference type="EMBL" id="CAUYUJ010000265">
    <property type="protein sequence ID" value="CAK0789587.1"/>
    <property type="molecule type" value="Genomic_DNA"/>
</dbReference>
<comment type="similarity">
    <text evidence="1">Belongs to the peptidase C14B family.</text>
</comment>
<organism evidence="3 4">
    <name type="scientific">Prorocentrum cordatum</name>
    <dbReference type="NCBI Taxonomy" id="2364126"/>
    <lineage>
        <taxon>Eukaryota</taxon>
        <taxon>Sar</taxon>
        <taxon>Alveolata</taxon>
        <taxon>Dinophyceae</taxon>
        <taxon>Prorocentrales</taxon>
        <taxon>Prorocentraceae</taxon>
        <taxon>Prorocentrum</taxon>
    </lineage>
</organism>
<gene>
    <name evidence="3" type="ORF">PCOR1329_LOCUS1118</name>
</gene>
<evidence type="ECO:0000256" key="1">
    <source>
        <dbReference type="ARBA" id="ARBA00009005"/>
    </source>
</evidence>
<keyword evidence="4" id="KW-1185">Reference proteome</keyword>
<evidence type="ECO:0000313" key="3">
    <source>
        <dbReference type="EMBL" id="CAK0789587.1"/>
    </source>
</evidence>
<dbReference type="InterPro" id="IPR011600">
    <property type="entry name" value="Pept_C14_caspase"/>
</dbReference>
<sequence>GTTTVWRCQYCGAAFGTYEMADRHEQTVCPRRPGAAGGGMPYQQNPYQQMQQSPYGGGMPQQQFAQAPQQQQPQLMRCGRCQQVFGIPPGHAQVKCPKCMTVNACPAPAAAPQPSIPTMVYNQPLGVQQAATVGQPGPPPSGRKKALLVGINYPRTSAELRGCINDVQRMSGVLTQMYGFSSV</sequence>
<evidence type="ECO:0000259" key="2">
    <source>
        <dbReference type="Pfam" id="PF00656"/>
    </source>
</evidence>
<feature type="non-terminal residue" evidence="3">
    <location>
        <position position="183"/>
    </location>
</feature>
<proteinExistence type="inferred from homology"/>
<dbReference type="Gene3D" id="3.40.50.12660">
    <property type="match status" value="1"/>
</dbReference>
<dbReference type="Proteomes" id="UP001189429">
    <property type="component" value="Unassembled WGS sequence"/>
</dbReference>
<accession>A0ABN9PHE0</accession>
<feature type="domain" description="Peptidase C14 caspase" evidence="2">
    <location>
        <begin position="143"/>
        <end position="181"/>
    </location>
</feature>
<dbReference type="PANTHER" id="PTHR48104">
    <property type="entry name" value="METACASPASE-4"/>
    <property type="match status" value="1"/>
</dbReference>
<dbReference type="Pfam" id="PF00656">
    <property type="entry name" value="Peptidase_C14"/>
    <property type="match status" value="1"/>
</dbReference>
<comment type="caution">
    <text evidence="3">The sequence shown here is derived from an EMBL/GenBank/DDBJ whole genome shotgun (WGS) entry which is preliminary data.</text>
</comment>
<dbReference type="PANTHER" id="PTHR48104:SF30">
    <property type="entry name" value="METACASPASE-1"/>
    <property type="match status" value="1"/>
</dbReference>
<feature type="non-terminal residue" evidence="3">
    <location>
        <position position="1"/>
    </location>
</feature>
<name>A0ABN9PHE0_9DINO</name>
<evidence type="ECO:0000313" key="4">
    <source>
        <dbReference type="Proteomes" id="UP001189429"/>
    </source>
</evidence>
<dbReference type="InterPro" id="IPR050452">
    <property type="entry name" value="Metacaspase"/>
</dbReference>
<protein>
    <recommendedName>
        <fullName evidence="2">Peptidase C14 caspase domain-containing protein</fullName>
    </recommendedName>
</protein>
<reference evidence="3" key="1">
    <citation type="submission" date="2023-10" db="EMBL/GenBank/DDBJ databases">
        <authorList>
            <person name="Chen Y."/>
            <person name="Shah S."/>
            <person name="Dougan E. K."/>
            <person name="Thang M."/>
            <person name="Chan C."/>
        </authorList>
    </citation>
    <scope>NUCLEOTIDE SEQUENCE [LARGE SCALE GENOMIC DNA]</scope>
</reference>